<sequence length="173" mass="19907">MLSKKKPFMIMGAVLIAAILLSIFGTPKYQSMKINNISSKSLQSKLKEAVSTNSEVDINKLTDFKWDECYVFTPYYPSKQVYEKTGVEWTSYETFIGFLMFHSTENETVNDDQYLMVFKKDNKVVLADKYSLNQMPAIFKLENFKFTSSNAKFTVTTSKQYDGGKVKELVLKE</sequence>
<name>A0ABS1TC77_9CLOT</name>
<accession>A0ABS1TC77</accession>
<protein>
    <recommendedName>
        <fullName evidence="3">DUF4825 domain-containing protein</fullName>
    </recommendedName>
</protein>
<reference evidence="1 2" key="1">
    <citation type="submission" date="2021-01" db="EMBL/GenBank/DDBJ databases">
        <title>Genome public.</title>
        <authorList>
            <person name="Liu C."/>
            <person name="Sun Q."/>
        </authorList>
    </citation>
    <scope>NUCLEOTIDE SEQUENCE [LARGE SCALE GENOMIC DNA]</scope>
    <source>
        <strain evidence="1 2">YIM B02515</strain>
    </source>
</reference>
<evidence type="ECO:0000313" key="1">
    <source>
        <dbReference type="EMBL" id="MBL4936958.1"/>
    </source>
</evidence>
<dbReference type="EMBL" id="JAESWC010000009">
    <property type="protein sequence ID" value="MBL4936958.1"/>
    <property type="molecule type" value="Genomic_DNA"/>
</dbReference>
<comment type="caution">
    <text evidence="1">The sequence shown here is derived from an EMBL/GenBank/DDBJ whole genome shotgun (WGS) entry which is preliminary data.</text>
</comment>
<evidence type="ECO:0008006" key="3">
    <source>
        <dbReference type="Google" id="ProtNLM"/>
    </source>
</evidence>
<evidence type="ECO:0000313" key="2">
    <source>
        <dbReference type="Proteomes" id="UP000632377"/>
    </source>
</evidence>
<organism evidence="1 2">
    <name type="scientific">Clostridium rhizosphaerae</name>
    <dbReference type="NCBI Taxonomy" id="2803861"/>
    <lineage>
        <taxon>Bacteria</taxon>
        <taxon>Bacillati</taxon>
        <taxon>Bacillota</taxon>
        <taxon>Clostridia</taxon>
        <taxon>Eubacteriales</taxon>
        <taxon>Clostridiaceae</taxon>
        <taxon>Clostridium</taxon>
    </lineage>
</organism>
<dbReference type="RefSeq" id="WP_202749715.1">
    <property type="nucleotide sequence ID" value="NZ_JAESWC010000009.1"/>
</dbReference>
<dbReference type="Proteomes" id="UP000632377">
    <property type="component" value="Unassembled WGS sequence"/>
</dbReference>
<proteinExistence type="predicted"/>
<keyword evidence="2" id="KW-1185">Reference proteome</keyword>
<gene>
    <name evidence="1" type="ORF">JK636_14485</name>
</gene>